<evidence type="ECO:0000256" key="2">
    <source>
        <dbReference type="ARBA" id="ARBA00022679"/>
    </source>
</evidence>
<proteinExistence type="inferred from homology"/>
<evidence type="ECO:0000259" key="5">
    <source>
        <dbReference type="Pfam" id="PF21546"/>
    </source>
</evidence>
<dbReference type="InterPro" id="IPR018484">
    <property type="entry name" value="FGGY_N"/>
</dbReference>
<dbReference type="GO" id="GO:0005975">
    <property type="term" value="P:carbohydrate metabolic process"/>
    <property type="evidence" value="ECO:0007669"/>
    <property type="project" value="InterPro"/>
</dbReference>
<feature type="domain" description="Carbohydrate kinase FGGY N-terminal" evidence="4">
    <location>
        <begin position="3"/>
        <end position="239"/>
    </location>
</feature>
<dbReference type="PANTHER" id="PTHR43095">
    <property type="entry name" value="SUGAR KINASE"/>
    <property type="match status" value="1"/>
</dbReference>
<evidence type="ECO:0000313" key="6">
    <source>
        <dbReference type="EMBL" id="MCP8898265.1"/>
    </source>
</evidence>
<dbReference type="AlphaFoldDB" id="A0A9X2I0U8"/>
<feature type="domain" description="Carbohydrate kinase FGGY C-terminal" evidence="5">
    <location>
        <begin position="250"/>
        <end position="427"/>
    </location>
</feature>
<dbReference type="EMBL" id="JAMFTH010000001">
    <property type="protein sequence ID" value="MCP8898265.1"/>
    <property type="molecule type" value="Genomic_DNA"/>
</dbReference>
<dbReference type="PANTHER" id="PTHR43095:SF5">
    <property type="entry name" value="XYLULOSE KINASE"/>
    <property type="match status" value="1"/>
</dbReference>
<dbReference type="CDD" id="cd07772">
    <property type="entry name" value="ASKHA_NBD_FGGY_NaCK-like"/>
    <property type="match status" value="1"/>
</dbReference>
<name>A0A9X2I0U8_9GAMM</name>
<keyword evidence="2" id="KW-0808">Transferase</keyword>
<dbReference type="Gene3D" id="3.30.420.40">
    <property type="match status" value="2"/>
</dbReference>
<dbReference type="Pfam" id="PF00370">
    <property type="entry name" value="FGGY_N"/>
    <property type="match status" value="1"/>
</dbReference>
<keyword evidence="3 6" id="KW-0418">Kinase</keyword>
<dbReference type="GO" id="GO:0016301">
    <property type="term" value="F:kinase activity"/>
    <property type="evidence" value="ECO:0007669"/>
    <property type="project" value="UniProtKB-KW"/>
</dbReference>
<comment type="similarity">
    <text evidence="1">Belongs to the FGGY kinase family.</text>
</comment>
<sequence length="459" mass="49860">MGYVVVLDIGKTNIKVHVLDRHMQSVFEQAKPNAVVNAEPYPHFDVDAIWEWLLDVLKGVAGQFSISAISVTTHGATAALIDRERPGNGLVLPVLDYEFTGPDSANDGYAQFRPSFTQTSSPALPAGMNLGRQLYWQQNQFPNAFAKATDILLYPQYWVWRLTGVRCSEVTSLGCHTDLWQPAQNSFSSLVSGMDWQSLFAELKPADSMAGVVIPEVSEATGLPASCPVTVGIHDSNASYLRYVKASKGEPFSVISTGTWAITMANGGKDAVLDESRDMLMNVDFRSTPVACARFMAGREYESICKQMGTSPAEPYTLHDLERIIETDAYAVPAFCDNSGPFAGKSGSVNTDQSIHGAALASLYCALMLDLELELLNAEGDIFLEGAFLKNALLCQLLATLRPEQRLFLSGDSTGTVKGAAALADPDASVAEERVRCESLSLSGLGSYRERWRARCQSL</sequence>
<dbReference type="InterPro" id="IPR049382">
    <property type="entry name" value="FGGY_C_2"/>
</dbReference>
<dbReference type="Pfam" id="PF21546">
    <property type="entry name" value="FGGY_C_2"/>
    <property type="match status" value="1"/>
</dbReference>
<reference evidence="6" key="2">
    <citation type="submission" date="2023-01" db="EMBL/GenBank/DDBJ databases">
        <title>Gilvimarinus xylanilyticus HB14 isolated from Caulerpa lentillifera aquaculture base in Hainan, China.</title>
        <authorList>
            <person name="Zhang Y.-J."/>
        </authorList>
    </citation>
    <scope>NUCLEOTIDE SEQUENCE</scope>
    <source>
        <strain evidence="6">HB14</strain>
    </source>
</reference>
<accession>A0A9X2I0U8</accession>
<organism evidence="6 7">
    <name type="scientific">Gilvimarinus xylanilyticus</name>
    <dbReference type="NCBI Taxonomy" id="2944139"/>
    <lineage>
        <taxon>Bacteria</taxon>
        <taxon>Pseudomonadati</taxon>
        <taxon>Pseudomonadota</taxon>
        <taxon>Gammaproteobacteria</taxon>
        <taxon>Cellvibrionales</taxon>
        <taxon>Cellvibrionaceae</taxon>
        <taxon>Gilvimarinus</taxon>
    </lineage>
</organism>
<gene>
    <name evidence="6" type="ORF">M6D89_03000</name>
</gene>
<dbReference type="SUPFAM" id="SSF53067">
    <property type="entry name" value="Actin-like ATPase domain"/>
    <property type="match status" value="2"/>
</dbReference>
<dbReference type="RefSeq" id="WP_253966549.1">
    <property type="nucleotide sequence ID" value="NZ_JAMFTH010000001.1"/>
</dbReference>
<comment type="caution">
    <text evidence="6">The sequence shown here is derived from an EMBL/GenBank/DDBJ whole genome shotgun (WGS) entry which is preliminary data.</text>
</comment>
<protein>
    <submittedName>
        <fullName evidence="6">FGGY family carbohydrate kinase</fullName>
    </submittedName>
</protein>
<evidence type="ECO:0000259" key="4">
    <source>
        <dbReference type="Pfam" id="PF00370"/>
    </source>
</evidence>
<dbReference type="Proteomes" id="UP001139319">
    <property type="component" value="Unassembled WGS sequence"/>
</dbReference>
<keyword evidence="7" id="KW-1185">Reference proteome</keyword>
<evidence type="ECO:0000256" key="3">
    <source>
        <dbReference type="ARBA" id="ARBA00022777"/>
    </source>
</evidence>
<evidence type="ECO:0000256" key="1">
    <source>
        <dbReference type="ARBA" id="ARBA00009156"/>
    </source>
</evidence>
<dbReference type="InterPro" id="IPR050406">
    <property type="entry name" value="FGGY_Carb_Kinase"/>
</dbReference>
<dbReference type="InterPro" id="IPR043129">
    <property type="entry name" value="ATPase_NBD"/>
</dbReference>
<evidence type="ECO:0000313" key="7">
    <source>
        <dbReference type="Proteomes" id="UP001139319"/>
    </source>
</evidence>
<reference evidence="6" key="1">
    <citation type="submission" date="2022-05" db="EMBL/GenBank/DDBJ databases">
        <authorList>
            <person name="Sun H.-N."/>
        </authorList>
    </citation>
    <scope>NUCLEOTIDE SEQUENCE</scope>
    <source>
        <strain evidence="6">HB14</strain>
    </source>
</reference>